<evidence type="ECO:0000313" key="3">
    <source>
        <dbReference type="Proteomes" id="UP001233535"/>
    </source>
</evidence>
<dbReference type="InterPro" id="IPR008727">
    <property type="entry name" value="PAAR_motif"/>
</dbReference>
<organism evidence="2 3">
    <name type="scientific">Lysobacter arvi</name>
    <dbReference type="NCBI Taxonomy" id="3038776"/>
    <lineage>
        <taxon>Bacteria</taxon>
        <taxon>Pseudomonadati</taxon>
        <taxon>Pseudomonadota</taxon>
        <taxon>Gammaproteobacteria</taxon>
        <taxon>Lysobacterales</taxon>
        <taxon>Lysobacteraceae</taxon>
        <taxon>Lysobacter</taxon>
    </lineage>
</organism>
<gene>
    <name evidence="2" type="ORF">P8609_12750</name>
</gene>
<sequence>MPHVSMFESSFSTEGDPKWHKRNAKFGYREMPMFGGEIGFLRLGDKVEGGGQVIRASGTGLMLGGLPTAVQGDFAYCETHGGEFPIVEGTPNFVIDGRLAAFDKHRLACGCRVLSSCNGVWGLGKVVPVRYADAITGTRATPAVPEQTRFTDRSSSPSTGVALRIGLFFDGTNNNALNTAVGDRCREEEAEALMECRPYMLKDGSSFQNGPTNVSRLRSLYRNSTNEVPKSGEDYFIPIYVDGIGTTTGGPDSLLTGQGLGVGKTGVVERAEQALAGLQEQITPLMARCPEARIASMEFDLFGFSRGAAAARHAVNQINRKRKGFLGLVLASLSAQLAPDMDYDEDVRVGFVGLFDTVVSTGGLSDGLDVRDEDNQGVETYLSPDCARKVVHLTARDEVRANFIMTSAKPHLEIALPGAHSDVGGSYRDDHEGPLWLTRPIWTDEGPVEPSTTVDREALRTRSMAHQAATQWMEHWRKKLHIDHPHHLSVDSWTWIRPQRERGRAAMQPHWYVYAAVKLDRPIRWEYQLIPLRLMHKLAVEAGVPFEPIDENAPDLAIPDELRSIAAKLLEGQALDGGDEALLARKYLHQSAHWNADSLRKLGPAGTSFDLVYVSRPDPTGRRTVRDNR</sequence>
<reference evidence="2 3" key="1">
    <citation type="submission" date="2023-04" db="EMBL/GenBank/DDBJ databases">
        <title>Lysobacter sp. strain UC isolated from soil sample.</title>
        <authorList>
            <person name="Choksket S."/>
            <person name="Harshvardhan F."/>
            <person name="Rana R."/>
            <person name="Patil P.B."/>
            <person name="Korpole S."/>
        </authorList>
    </citation>
    <scope>NUCLEOTIDE SEQUENCE [LARGE SCALE GENOMIC DNA]</scope>
    <source>
        <strain evidence="2 3">UC</strain>
    </source>
</reference>
<proteinExistence type="predicted"/>
<evidence type="ECO:0000313" key="2">
    <source>
        <dbReference type="EMBL" id="MDR0183830.1"/>
    </source>
</evidence>
<evidence type="ECO:0000259" key="1">
    <source>
        <dbReference type="Pfam" id="PF09994"/>
    </source>
</evidence>
<dbReference type="EMBL" id="JARUHG010000004">
    <property type="protein sequence ID" value="MDR0183830.1"/>
    <property type="molecule type" value="Genomic_DNA"/>
</dbReference>
<dbReference type="Proteomes" id="UP001233535">
    <property type="component" value="Unassembled WGS sequence"/>
</dbReference>
<dbReference type="Pfam" id="PF05488">
    <property type="entry name" value="PAAR_motif"/>
    <property type="match status" value="1"/>
</dbReference>
<comment type="caution">
    <text evidence="2">The sequence shown here is derived from an EMBL/GenBank/DDBJ whole genome shotgun (WGS) entry which is preliminary data.</text>
</comment>
<protein>
    <submittedName>
        <fullName evidence="2">PAAR domain-containing protein</fullName>
    </submittedName>
</protein>
<dbReference type="InterPro" id="IPR018712">
    <property type="entry name" value="Tle1-like_cat"/>
</dbReference>
<name>A0ABU1CFU9_9GAMM</name>
<accession>A0ABU1CFU9</accession>
<dbReference type="Pfam" id="PF09994">
    <property type="entry name" value="T6SS_Tle1-like_cat"/>
    <property type="match status" value="1"/>
</dbReference>
<dbReference type="CDD" id="cd14744">
    <property type="entry name" value="PAAR_CT_2"/>
    <property type="match status" value="1"/>
</dbReference>
<feature type="domain" description="T6SS Phospholipase effector Tle1-like catalytic" evidence="1">
    <location>
        <begin position="343"/>
        <end position="432"/>
    </location>
</feature>
<dbReference type="RefSeq" id="WP_309262974.1">
    <property type="nucleotide sequence ID" value="NZ_JARUHG010000004.1"/>
</dbReference>
<dbReference type="PANTHER" id="PTHR33840:SF1">
    <property type="entry name" value="TLE1 PHOSPHOLIPASE DOMAIN-CONTAINING PROTEIN"/>
    <property type="match status" value="1"/>
</dbReference>
<keyword evidence="3" id="KW-1185">Reference proteome</keyword>
<dbReference type="PANTHER" id="PTHR33840">
    <property type="match status" value="1"/>
</dbReference>